<dbReference type="FunFam" id="1.10.287.130:FF:000038">
    <property type="entry name" value="Sensory transduction histidine kinase"/>
    <property type="match status" value="1"/>
</dbReference>
<proteinExistence type="predicted"/>
<dbReference type="Pfam" id="PF02518">
    <property type="entry name" value="HATPase_c"/>
    <property type="match status" value="1"/>
</dbReference>
<reference evidence="14 15" key="1">
    <citation type="submission" date="2020-12" db="EMBL/GenBank/DDBJ databases">
        <title>Revised draft genomes of Rhodomicrobium vannielii ATCC 17100 and Rhodomicrobium udaipurense JA643.</title>
        <authorList>
            <person name="Conners E.M."/>
            <person name="Davenport E.J."/>
            <person name="Bose A."/>
        </authorList>
    </citation>
    <scope>NUCLEOTIDE SEQUENCE [LARGE SCALE GENOMIC DNA]</scope>
    <source>
        <strain evidence="14 15">JA643</strain>
    </source>
</reference>
<dbReference type="GO" id="GO:0005524">
    <property type="term" value="F:ATP binding"/>
    <property type="evidence" value="ECO:0007669"/>
    <property type="project" value="UniProtKB-KW"/>
</dbReference>
<dbReference type="EC" id="2.7.13.3" evidence="3"/>
<evidence type="ECO:0000256" key="8">
    <source>
        <dbReference type="ARBA" id="ARBA00022840"/>
    </source>
</evidence>
<dbReference type="InterPro" id="IPR036890">
    <property type="entry name" value="HATPase_C_sf"/>
</dbReference>
<dbReference type="CDD" id="cd00082">
    <property type="entry name" value="HisKA"/>
    <property type="match status" value="1"/>
</dbReference>
<keyword evidence="12" id="KW-1133">Transmembrane helix</keyword>
<dbReference type="InterPro" id="IPR003661">
    <property type="entry name" value="HisK_dim/P_dom"/>
</dbReference>
<dbReference type="GO" id="GO:0000155">
    <property type="term" value="F:phosphorelay sensor kinase activity"/>
    <property type="evidence" value="ECO:0007669"/>
    <property type="project" value="InterPro"/>
</dbReference>
<dbReference type="SUPFAM" id="SSF47384">
    <property type="entry name" value="Homodimeric domain of signal transducing histidine kinase"/>
    <property type="match status" value="1"/>
</dbReference>
<keyword evidence="15" id="KW-1185">Reference proteome</keyword>
<feature type="transmembrane region" description="Helical" evidence="12">
    <location>
        <begin position="47"/>
        <end position="67"/>
    </location>
</feature>
<evidence type="ECO:0000313" key="15">
    <source>
        <dbReference type="Proteomes" id="UP000623250"/>
    </source>
</evidence>
<name>A0A8I1KIA0_9HYPH</name>
<keyword evidence="7 14" id="KW-0418">Kinase</keyword>
<dbReference type="AlphaFoldDB" id="A0A8I1KIA0"/>
<evidence type="ECO:0000313" key="14">
    <source>
        <dbReference type="EMBL" id="MBJ7544510.1"/>
    </source>
</evidence>
<dbReference type="SMART" id="SM00388">
    <property type="entry name" value="HisKA"/>
    <property type="match status" value="1"/>
</dbReference>
<dbReference type="SMART" id="SM00387">
    <property type="entry name" value="HATPase_c"/>
    <property type="match status" value="1"/>
</dbReference>
<comment type="catalytic activity">
    <reaction evidence="1">
        <text>ATP + protein L-histidine = ADP + protein N-phospho-L-histidine.</text>
        <dbReference type="EC" id="2.7.13.3"/>
    </reaction>
</comment>
<feature type="transmembrane region" description="Helical" evidence="12">
    <location>
        <begin position="162"/>
        <end position="179"/>
    </location>
</feature>
<evidence type="ECO:0000256" key="4">
    <source>
        <dbReference type="ARBA" id="ARBA00022553"/>
    </source>
</evidence>
<accession>A0A8I1KIA0</accession>
<feature type="transmembrane region" description="Helical" evidence="12">
    <location>
        <begin position="136"/>
        <end position="155"/>
    </location>
</feature>
<feature type="transmembrane region" description="Helical" evidence="12">
    <location>
        <begin position="111"/>
        <end position="130"/>
    </location>
</feature>
<feature type="coiled-coil region" evidence="11">
    <location>
        <begin position="214"/>
        <end position="245"/>
    </location>
</feature>
<dbReference type="RefSeq" id="WP_162173084.1">
    <property type="nucleotide sequence ID" value="NZ_JAEMUK010000079.1"/>
</dbReference>
<feature type="transmembrane region" description="Helical" evidence="12">
    <location>
        <begin position="185"/>
        <end position="204"/>
    </location>
</feature>
<evidence type="ECO:0000256" key="9">
    <source>
        <dbReference type="ARBA" id="ARBA00023012"/>
    </source>
</evidence>
<keyword evidence="12" id="KW-0812">Transmembrane</keyword>
<dbReference type="GO" id="GO:0016020">
    <property type="term" value="C:membrane"/>
    <property type="evidence" value="ECO:0007669"/>
    <property type="project" value="UniProtKB-SubCell"/>
</dbReference>
<feature type="transmembrane region" description="Helical" evidence="12">
    <location>
        <begin position="73"/>
        <end position="91"/>
    </location>
</feature>
<keyword evidence="8" id="KW-0067">ATP-binding</keyword>
<evidence type="ECO:0000256" key="10">
    <source>
        <dbReference type="ARBA" id="ARBA00023136"/>
    </source>
</evidence>
<dbReference type="InterPro" id="IPR003594">
    <property type="entry name" value="HATPase_dom"/>
</dbReference>
<dbReference type="InterPro" id="IPR036097">
    <property type="entry name" value="HisK_dim/P_sf"/>
</dbReference>
<protein>
    <recommendedName>
        <fullName evidence="3">histidine kinase</fullName>
        <ecNumber evidence="3">2.7.13.3</ecNumber>
    </recommendedName>
</protein>
<feature type="domain" description="Histidine kinase" evidence="13">
    <location>
        <begin position="255"/>
        <end position="476"/>
    </location>
</feature>
<dbReference type="PROSITE" id="PS50109">
    <property type="entry name" value="HIS_KIN"/>
    <property type="match status" value="1"/>
</dbReference>
<keyword evidence="5" id="KW-0808">Transferase</keyword>
<dbReference type="Gene3D" id="1.10.287.130">
    <property type="match status" value="1"/>
</dbReference>
<dbReference type="Gene3D" id="3.30.565.10">
    <property type="entry name" value="Histidine kinase-like ATPase, C-terminal domain"/>
    <property type="match status" value="1"/>
</dbReference>
<dbReference type="SUPFAM" id="SSF55874">
    <property type="entry name" value="ATPase domain of HSP90 chaperone/DNA topoisomerase II/histidine kinase"/>
    <property type="match status" value="1"/>
</dbReference>
<evidence type="ECO:0000256" key="7">
    <source>
        <dbReference type="ARBA" id="ARBA00022777"/>
    </source>
</evidence>
<organism evidence="14 15">
    <name type="scientific">Rhodomicrobium udaipurense</name>
    <dbReference type="NCBI Taxonomy" id="1202716"/>
    <lineage>
        <taxon>Bacteria</taxon>
        <taxon>Pseudomonadati</taxon>
        <taxon>Pseudomonadota</taxon>
        <taxon>Alphaproteobacteria</taxon>
        <taxon>Hyphomicrobiales</taxon>
        <taxon>Hyphomicrobiaceae</taxon>
        <taxon>Rhodomicrobium</taxon>
    </lineage>
</organism>
<evidence type="ECO:0000256" key="1">
    <source>
        <dbReference type="ARBA" id="ARBA00000085"/>
    </source>
</evidence>
<evidence type="ECO:0000256" key="2">
    <source>
        <dbReference type="ARBA" id="ARBA00004370"/>
    </source>
</evidence>
<evidence type="ECO:0000256" key="11">
    <source>
        <dbReference type="SAM" id="Coils"/>
    </source>
</evidence>
<gene>
    <name evidence="14" type="ORF">JDN41_13220</name>
</gene>
<dbReference type="PRINTS" id="PR00344">
    <property type="entry name" value="BCTRLSENSOR"/>
</dbReference>
<keyword evidence="4" id="KW-0597">Phosphoprotein</keyword>
<keyword evidence="6" id="KW-0547">Nucleotide-binding</keyword>
<dbReference type="InterPro" id="IPR004358">
    <property type="entry name" value="Sig_transdc_His_kin-like_C"/>
</dbReference>
<dbReference type="PANTHER" id="PTHR43711:SF26">
    <property type="entry name" value="SENSOR HISTIDINE KINASE RCSC"/>
    <property type="match status" value="1"/>
</dbReference>
<evidence type="ECO:0000259" key="13">
    <source>
        <dbReference type="PROSITE" id="PS50109"/>
    </source>
</evidence>
<sequence length="508" mass="55940">MSTARSLRWRRFKQKTSIAAPQQSNSSAVKHDFAYDLLIMFVRNETVAALTVPILAIFVAATMLNWATEPRQLLLWLATIFITEGILLALCRQFKRQPRETVDLVQWRRNLAAAEFLYGVCWAAVAFTPFVVQSQAAFFFLFAALTVVTAIRMLFAASVMQILHAGTAPVTGALALRFLMTGEPFYWALAVVAVGIHFYFVFLVKNLQRTALSMLDYRAEKDRLIEELERAKAASDEARVRAEAANVAKSKFLANMSHELRTPLNAIMGFSEMIKDEVLGPIDNENYRSYAADIHESGSHLLKLINEILDLSRIEAGRYELTEKPIDVAATALESLRLMRIDAHQKNLRVVTDFRPDMPRIMADERALRQICLNLLSNAIKFTPDNGLIAVRAGILPSGEAVLSVRDNGPGIPEEEISQVLRAFGQGSLALKTGESGTGLGLPIVSGLAELHGGRFELRSKLGVGTEASLILPKARVLPAVPQPRKPVPAPQPAPAAEAVPYLMRGAA</sequence>
<comment type="subcellular location">
    <subcellularLocation>
        <location evidence="2">Membrane</location>
    </subcellularLocation>
</comment>
<keyword evidence="9" id="KW-0902">Two-component regulatory system</keyword>
<dbReference type="PANTHER" id="PTHR43711">
    <property type="entry name" value="TWO-COMPONENT HISTIDINE KINASE"/>
    <property type="match status" value="1"/>
</dbReference>
<dbReference type="EMBL" id="JAEMUK010000079">
    <property type="protein sequence ID" value="MBJ7544510.1"/>
    <property type="molecule type" value="Genomic_DNA"/>
</dbReference>
<keyword evidence="11" id="KW-0175">Coiled coil</keyword>
<dbReference type="Pfam" id="PF00512">
    <property type="entry name" value="HisKA"/>
    <property type="match status" value="1"/>
</dbReference>
<dbReference type="InterPro" id="IPR005467">
    <property type="entry name" value="His_kinase_dom"/>
</dbReference>
<evidence type="ECO:0000256" key="12">
    <source>
        <dbReference type="SAM" id="Phobius"/>
    </source>
</evidence>
<keyword evidence="10 12" id="KW-0472">Membrane</keyword>
<dbReference type="InterPro" id="IPR050736">
    <property type="entry name" value="Sensor_HK_Regulatory"/>
</dbReference>
<dbReference type="Proteomes" id="UP000623250">
    <property type="component" value="Unassembled WGS sequence"/>
</dbReference>
<evidence type="ECO:0000256" key="3">
    <source>
        <dbReference type="ARBA" id="ARBA00012438"/>
    </source>
</evidence>
<evidence type="ECO:0000256" key="5">
    <source>
        <dbReference type="ARBA" id="ARBA00022679"/>
    </source>
</evidence>
<comment type="caution">
    <text evidence="14">The sequence shown here is derived from an EMBL/GenBank/DDBJ whole genome shotgun (WGS) entry which is preliminary data.</text>
</comment>
<evidence type="ECO:0000256" key="6">
    <source>
        <dbReference type="ARBA" id="ARBA00022741"/>
    </source>
</evidence>